<dbReference type="InterPro" id="IPR051130">
    <property type="entry name" value="Mito_struct-func_regulator"/>
</dbReference>
<keyword evidence="1" id="KW-0808">Transferase</keyword>
<dbReference type="EMBL" id="JABWDY010043533">
    <property type="protein sequence ID" value="KAF5175831.1"/>
    <property type="molecule type" value="Genomic_DNA"/>
</dbReference>
<protein>
    <submittedName>
        <fullName evidence="1">Kinase superfamily protein</fullName>
    </submittedName>
</protein>
<sequence length="180" mass="20285">MGWHKGVPPKLQGLHVVWYRVALLDYGQVKDLPDNLRLGYANLILAIDDNDPLRATQSYRELGIKTLSYCEEEPKEMLKLAKTMFDTKLPAGSKMLQPFSEDSSLKKISVQSFPEELFCVLRTVHLLRGLSVGMDIDFSCAEQWRPIAEEALHAAGRLKGQNPKGKVQKGGFIRRIFGRG</sequence>
<keyword evidence="2" id="KW-1185">Reference proteome</keyword>
<dbReference type="GO" id="GO:0016301">
    <property type="term" value="F:kinase activity"/>
    <property type="evidence" value="ECO:0007669"/>
    <property type="project" value="UniProtKB-KW"/>
</dbReference>
<dbReference type="PANTHER" id="PTHR43173:SF12">
    <property type="entry name" value="PROTEIN KINASE SUPERFAMILY PROTEIN"/>
    <property type="match status" value="1"/>
</dbReference>
<dbReference type="AlphaFoldDB" id="A0A7J6UTN7"/>
<dbReference type="Proteomes" id="UP000554482">
    <property type="component" value="Unassembled WGS sequence"/>
</dbReference>
<name>A0A7J6UTN7_THATH</name>
<reference evidence="1 2" key="1">
    <citation type="submission" date="2020-06" db="EMBL/GenBank/DDBJ databases">
        <title>Transcriptomic and genomic resources for Thalictrum thalictroides and T. hernandezii: Facilitating candidate gene discovery in an emerging model plant lineage.</title>
        <authorList>
            <person name="Arias T."/>
            <person name="Riano-Pachon D.M."/>
            <person name="Di Stilio V.S."/>
        </authorList>
    </citation>
    <scope>NUCLEOTIDE SEQUENCE [LARGE SCALE GENOMIC DNA]</scope>
    <source>
        <strain evidence="2">cv. WT478/WT964</strain>
        <tissue evidence="1">Leaves</tissue>
    </source>
</reference>
<proteinExistence type="predicted"/>
<evidence type="ECO:0000313" key="1">
    <source>
        <dbReference type="EMBL" id="KAF5175831.1"/>
    </source>
</evidence>
<gene>
    <name evidence="1" type="ORF">FRX31_034582</name>
</gene>
<dbReference type="OrthoDB" id="427480at2759"/>
<organism evidence="1 2">
    <name type="scientific">Thalictrum thalictroides</name>
    <name type="common">Rue-anemone</name>
    <name type="synonym">Anemone thalictroides</name>
    <dbReference type="NCBI Taxonomy" id="46969"/>
    <lineage>
        <taxon>Eukaryota</taxon>
        <taxon>Viridiplantae</taxon>
        <taxon>Streptophyta</taxon>
        <taxon>Embryophyta</taxon>
        <taxon>Tracheophyta</taxon>
        <taxon>Spermatophyta</taxon>
        <taxon>Magnoliopsida</taxon>
        <taxon>Ranunculales</taxon>
        <taxon>Ranunculaceae</taxon>
        <taxon>Thalictroideae</taxon>
        <taxon>Thalictrum</taxon>
    </lineage>
</organism>
<keyword evidence="1" id="KW-0418">Kinase</keyword>
<dbReference type="PANTHER" id="PTHR43173">
    <property type="entry name" value="ABC1 FAMILY PROTEIN"/>
    <property type="match status" value="1"/>
</dbReference>
<accession>A0A7J6UTN7</accession>
<evidence type="ECO:0000313" key="2">
    <source>
        <dbReference type="Proteomes" id="UP000554482"/>
    </source>
</evidence>
<comment type="caution">
    <text evidence="1">The sequence shown here is derived from an EMBL/GenBank/DDBJ whole genome shotgun (WGS) entry which is preliminary data.</text>
</comment>